<keyword evidence="3" id="KW-0326">Glycosidase</keyword>
<dbReference type="EMBL" id="FOHG01000055">
    <property type="protein sequence ID" value="SET26397.1"/>
    <property type="molecule type" value="Genomic_DNA"/>
</dbReference>
<dbReference type="GO" id="GO:0005975">
    <property type="term" value="P:carbohydrate metabolic process"/>
    <property type="evidence" value="ECO:0007669"/>
    <property type="project" value="InterPro"/>
</dbReference>
<gene>
    <name evidence="5" type="ORF">SAMN04488598_1575</name>
    <name evidence="6" type="ORF">SAMN04515652_1556</name>
</gene>
<dbReference type="AlphaFoldDB" id="A0A1I0D2S9"/>
<keyword evidence="8" id="KW-1185">Reference proteome</keyword>
<evidence type="ECO:0000313" key="6">
    <source>
        <dbReference type="EMBL" id="SET26397.1"/>
    </source>
</evidence>
<proteinExistence type="inferred from homology"/>
<evidence type="ECO:0000256" key="4">
    <source>
        <dbReference type="SAM" id="Phobius"/>
    </source>
</evidence>
<dbReference type="InterPro" id="IPR002037">
    <property type="entry name" value="Glyco_hydro_8"/>
</dbReference>
<name>A0A1I0D2S9_9FIRM</name>
<evidence type="ECO:0000313" key="8">
    <source>
        <dbReference type="Proteomes" id="UP000199519"/>
    </source>
</evidence>
<dbReference type="Gene3D" id="1.50.10.10">
    <property type="match status" value="1"/>
</dbReference>
<comment type="similarity">
    <text evidence="1">Belongs to the glycosyl hydrolase 8 (cellulase D) family.</text>
</comment>
<reference evidence="7 8" key="1">
    <citation type="submission" date="2016-10" db="EMBL/GenBank/DDBJ databases">
        <authorList>
            <person name="Varghese N."/>
            <person name="Submissions S."/>
        </authorList>
    </citation>
    <scope>NUCLEOTIDE SEQUENCE [LARGE SCALE GENOMIC DNA]</scope>
    <source>
        <strain evidence="5 8">WG2</strain>
        <strain evidence="6 7">WG5</strain>
    </source>
</reference>
<dbReference type="SUPFAM" id="SSF48208">
    <property type="entry name" value="Six-hairpin glycosidases"/>
    <property type="match status" value="1"/>
</dbReference>
<feature type="transmembrane region" description="Helical" evidence="4">
    <location>
        <begin position="12"/>
        <end position="32"/>
    </location>
</feature>
<keyword evidence="4" id="KW-1133">Transmembrane helix</keyword>
<dbReference type="Proteomes" id="UP000198612">
    <property type="component" value="Unassembled WGS sequence"/>
</dbReference>
<evidence type="ECO:0000313" key="5">
    <source>
        <dbReference type="EMBL" id="SDG18278.1"/>
    </source>
</evidence>
<keyword evidence="4" id="KW-0812">Transmembrane</keyword>
<sequence>MSKRINKKKLRIFFFIIIIIIIMIINYNRFYIFNMPFIEDDPLFKSKSYELYSNSEKNLINFIKEEMISDYGGIYTNYLNDKEISNLLENGRSILSESIGLILYYYYQESNKEFFDIYVSYVNKYLLTEEGIIYWEINENGYSNNSSATIDDLRILRTLIFAYNKWEDSKYLSLYNDMVKALYYKHTNNGYLINGYDIKYKEKFNEINISYIDLYTLNLISKNNIKFNKIYDNSYKVLKNAYVSDEFPFYYKYYDFSNEKYSSENNISMIDSLLVVLHLSEIGMNKAETIEWLDQKLLKGKNIYSEYNIKTTLPTSNIESTAIYAIIARIYKNRKQPEMYKLAIEKMLKFQIKDRKSVFYGGFADQKKEEAYSFDNLQALLAL</sequence>
<dbReference type="Pfam" id="PF01270">
    <property type="entry name" value="Glyco_hydro_8"/>
    <property type="match status" value="1"/>
</dbReference>
<evidence type="ECO:0000256" key="3">
    <source>
        <dbReference type="ARBA" id="ARBA00023295"/>
    </source>
</evidence>
<keyword evidence="4" id="KW-0472">Membrane</keyword>
<evidence type="ECO:0000313" key="7">
    <source>
        <dbReference type="Proteomes" id="UP000198612"/>
    </source>
</evidence>
<evidence type="ECO:0000256" key="1">
    <source>
        <dbReference type="ARBA" id="ARBA00009209"/>
    </source>
</evidence>
<dbReference type="GO" id="GO:0004553">
    <property type="term" value="F:hydrolase activity, hydrolyzing O-glycosyl compounds"/>
    <property type="evidence" value="ECO:0007669"/>
    <property type="project" value="InterPro"/>
</dbReference>
<accession>A0A1I0D2S9</accession>
<dbReference type="RefSeq" id="WP_089720993.1">
    <property type="nucleotide sequence ID" value="NZ_FNBJ01000057.1"/>
</dbReference>
<dbReference type="InterPro" id="IPR008928">
    <property type="entry name" value="6-hairpin_glycosidase_sf"/>
</dbReference>
<evidence type="ECO:0000256" key="2">
    <source>
        <dbReference type="ARBA" id="ARBA00022801"/>
    </source>
</evidence>
<dbReference type="InterPro" id="IPR012341">
    <property type="entry name" value="6hp_glycosidase-like_sf"/>
</dbReference>
<dbReference type="EMBL" id="FNBJ01000057">
    <property type="protein sequence ID" value="SDG18278.1"/>
    <property type="molecule type" value="Genomic_DNA"/>
</dbReference>
<dbReference type="Proteomes" id="UP000199519">
    <property type="component" value="Unassembled WGS sequence"/>
</dbReference>
<keyword evidence="2 6" id="KW-0378">Hydrolase</keyword>
<protein>
    <submittedName>
        <fullName evidence="6">Glycosyl hydrolases family 8</fullName>
    </submittedName>
</protein>
<organism evidence="6 7">
    <name type="scientific">Halanaerobium congolense</name>
    <dbReference type="NCBI Taxonomy" id="54121"/>
    <lineage>
        <taxon>Bacteria</taxon>
        <taxon>Bacillati</taxon>
        <taxon>Bacillota</taxon>
        <taxon>Clostridia</taxon>
        <taxon>Halanaerobiales</taxon>
        <taxon>Halanaerobiaceae</taxon>
        <taxon>Halanaerobium</taxon>
    </lineage>
</organism>